<sequence length="50" mass="5445">MALGIGVLVVLIVLVVSRYLLADARREIVRVRELHARLCGTEAGDSDGRI</sequence>
<dbReference type="AlphaFoldDB" id="V4QFY4"/>
<name>V4QFY4_STUCH</name>
<dbReference type="Proteomes" id="UP000017822">
    <property type="component" value="Unassembled WGS sequence"/>
</dbReference>
<proteinExistence type="predicted"/>
<gene>
    <name evidence="1" type="ORF">F753_13965</name>
</gene>
<protein>
    <submittedName>
        <fullName evidence="1">Uncharacterized protein</fullName>
    </submittedName>
</protein>
<dbReference type="EMBL" id="AOFQ01000044">
    <property type="protein sequence ID" value="ESQ98788.1"/>
    <property type="molecule type" value="Genomic_DNA"/>
</dbReference>
<evidence type="ECO:0000313" key="2">
    <source>
        <dbReference type="Proteomes" id="UP000017822"/>
    </source>
</evidence>
<evidence type="ECO:0000313" key="1">
    <source>
        <dbReference type="EMBL" id="ESQ98788.1"/>
    </source>
</evidence>
<reference evidence="1 2" key="1">
    <citation type="submission" date="2013-07" db="EMBL/GenBank/DDBJ databases">
        <authorList>
            <person name="Schaap P.J."/>
            <person name="Mehboob F."/>
            <person name="Oosterkamp M.J."/>
            <person name="de Vos W.M."/>
            <person name="Stams A.J.M."/>
            <person name="Koehorst J.J."/>
        </authorList>
    </citation>
    <scope>NUCLEOTIDE SEQUENCE [LARGE SCALE GENOMIC DNA]</scope>
    <source>
        <strain evidence="1 2">AW-1</strain>
    </source>
</reference>
<accession>V4QFY4</accession>
<comment type="caution">
    <text evidence="1">The sequence shown here is derived from an EMBL/GenBank/DDBJ whole genome shotgun (WGS) entry which is preliminary data.</text>
</comment>
<organism evidence="1 2">
    <name type="scientific">Stutzerimonas chloritidismutans AW-1</name>
    <dbReference type="NCBI Taxonomy" id="1263865"/>
    <lineage>
        <taxon>Bacteria</taxon>
        <taxon>Pseudomonadati</taxon>
        <taxon>Pseudomonadota</taxon>
        <taxon>Gammaproteobacteria</taxon>
        <taxon>Pseudomonadales</taxon>
        <taxon>Pseudomonadaceae</taxon>
        <taxon>Stutzerimonas</taxon>
    </lineage>
</organism>
<dbReference type="PATRIC" id="fig|1263865.4.peg.2687"/>